<organism evidence="3 4">
    <name type="scientific">Candidatus Methylumidiphilus alinenensis</name>
    <dbReference type="NCBI Taxonomy" id="2202197"/>
    <lineage>
        <taxon>Bacteria</taxon>
        <taxon>Pseudomonadati</taxon>
        <taxon>Pseudomonadota</taxon>
        <taxon>Gammaproteobacteria</taxon>
        <taxon>Methylococcales</taxon>
        <taxon>Candidatus Methylumidiphilus</taxon>
    </lineage>
</organism>
<dbReference type="SUPFAM" id="SSF53720">
    <property type="entry name" value="ALDH-like"/>
    <property type="match status" value="1"/>
</dbReference>
<evidence type="ECO:0000313" key="3">
    <source>
        <dbReference type="EMBL" id="PZN73490.1"/>
    </source>
</evidence>
<gene>
    <name evidence="3" type="ORF">DM484_22645</name>
</gene>
<reference evidence="3 4" key="1">
    <citation type="journal article" date="2018" name="Aquat. Microb. Ecol.">
        <title>Gammaproteobacterial methanotrophs dominate.</title>
        <authorList>
            <person name="Rissanen A.J."/>
            <person name="Saarenheimo J."/>
            <person name="Tiirola M."/>
            <person name="Peura S."/>
            <person name="Aalto S.L."/>
            <person name="Karvinen A."/>
            <person name="Nykanen H."/>
        </authorList>
    </citation>
    <scope>NUCLEOTIDE SEQUENCE [LARGE SCALE GENOMIC DNA]</scope>
    <source>
        <strain evidence="3">AMbin10</strain>
    </source>
</reference>
<dbReference type="InterPro" id="IPR016163">
    <property type="entry name" value="Ald_DH_C"/>
</dbReference>
<keyword evidence="1" id="KW-0560">Oxidoreductase</keyword>
<dbReference type="Pfam" id="PF00171">
    <property type="entry name" value="Aldedh"/>
    <property type="match status" value="1"/>
</dbReference>
<dbReference type="GO" id="GO:0016620">
    <property type="term" value="F:oxidoreductase activity, acting on the aldehyde or oxo group of donors, NAD or NADP as acceptor"/>
    <property type="evidence" value="ECO:0007669"/>
    <property type="project" value="InterPro"/>
</dbReference>
<dbReference type="InterPro" id="IPR016161">
    <property type="entry name" value="Ald_DH/histidinol_DH"/>
</dbReference>
<dbReference type="InterPro" id="IPR015590">
    <property type="entry name" value="Aldehyde_DH_dom"/>
</dbReference>
<dbReference type="Proteomes" id="UP000249396">
    <property type="component" value="Unassembled WGS sequence"/>
</dbReference>
<evidence type="ECO:0000256" key="1">
    <source>
        <dbReference type="ARBA" id="ARBA00023002"/>
    </source>
</evidence>
<dbReference type="CDD" id="cd07122">
    <property type="entry name" value="ALDH_F20_ACDH"/>
    <property type="match status" value="1"/>
</dbReference>
<proteinExistence type="predicted"/>
<dbReference type="EMBL" id="QJPH01000456">
    <property type="protein sequence ID" value="PZN73490.1"/>
    <property type="molecule type" value="Genomic_DNA"/>
</dbReference>
<name>A0A2W4SD94_9GAMM</name>
<evidence type="ECO:0000313" key="4">
    <source>
        <dbReference type="Proteomes" id="UP000249396"/>
    </source>
</evidence>
<feature type="domain" description="Aldehyde dehydrogenase" evidence="2">
    <location>
        <begin position="9"/>
        <end position="407"/>
    </location>
</feature>
<sequence length="454" mass="48389">MTTLIPGTIQIALEKARIAQAAFECYNQEQVDAIVKAIAKTVYDNAESLAKLALDETGMGVYEDKVAKNKGKSQVIWQHLKNKKSVGIIDRNEQTGIISIAKPMGVVGSVTPVTNPTVTPMSNAMFALKGRNAIIVAPHPKAKQASTKAVELINESIRALGAPENLIQILDVCSTELTIALMQAVDVVVATGGGAMVKSAYSSGKPAYGVGPGNVQVILDRGIDFDDAAKKIVLGRKFDNGIICSGEQAVIFHEDDRDAVIKALVENGAYYVTNPADADALRATVFKEGHLNKDVVGQSVAKIADMAGVKVTGDAKVIFIPSTGAPDDVLRYEKMCPVITSFTYKNLDEAIAIANFNLSLEGKGHSCAVHSVNQENIEAIALGVYTSRVVVNQPSSLSAGGSYYNGFAPTTTLGCGSWGNNSISENLDYKHLINIQRIGMPINFTPPSYDELWS</sequence>
<dbReference type="InterPro" id="IPR016162">
    <property type="entry name" value="Ald_DH_N"/>
</dbReference>
<comment type="caution">
    <text evidence="3">The sequence shown here is derived from an EMBL/GenBank/DDBJ whole genome shotgun (WGS) entry which is preliminary data.</text>
</comment>
<dbReference type="Gene3D" id="3.40.605.10">
    <property type="entry name" value="Aldehyde Dehydrogenase, Chain A, domain 1"/>
    <property type="match status" value="1"/>
</dbReference>
<dbReference type="AlphaFoldDB" id="A0A2W4SD94"/>
<evidence type="ECO:0000259" key="2">
    <source>
        <dbReference type="Pfam" id="PF00171"/>
    </source>
</evidence>
<accession>A0A2W4SD94</accession>
<dbReference type="Gene3D" id="3.40.309.10">
    <property type="entry name" value="Aldehyde Dehydrogenase, Chain A, domain 2"/>
    <property type="match status" value="1"/>
</dbReference>
<protein>
    <submittedName>
        <fullName evidence="3">Succinate-semialdehyde dehydrogenase</fullName>
    </submittedName>
</protein>
<dbReference type="PANTHER" id="PTHR11699">
    <property type="entry name" value="ALDEHYDE DEHYDROGENASE-RELATED"/>
    <property type="match status" value="1"/>
</dbReference>